<dbReference type="GO" id="GO:0005829">
    <property type="term" value="C:cytosol"/>
    <property type="evidence" value="ECO:0007669"/>
    <property type="project" value="TreeGrafter"/>
</dbReference>
<dbReference type="InterPro" id="IPR050766">
    <property type="entry name" value="Bact_Lucif_Oxidored"/>
</dbReference>
<evidence type="ECO:0000259" key="2">
    <source>
        <dbReference type="Pfam" id="PF00296"/>
    </source>
</evidence>
<sequence length="322" mass="34800">MRISLLDRSRTRSGETDAEAVLTTVQRAVRAEELGFGRFWTAEHHAVPGIASAAPTVLLSAIGARTRDIRLGTGGIMVPNHRPVVIAEQALLLESLYPGRIDLGLGGSLGFTAPVRRALGRTILREGEYVDEIDQVRSYLEGRAEITVRPRVEPPPVFLLAIQGGLTLAAERGLPAVIGGPLLQDPAAIDAYVENFRPSPTTPAPYLVVSLDVVVAETTERARELLLPEAWAYLDSRDVGEFRPLQPVEEVRRLLRDTASTKKRTAVDSWVATAVAGTPDEVATSLAHLLERTGASEVLASVSTYDRSDVRVTDEFLASLLG</sequence>
<organism evidence="3 4">
    <name type="scientific">Auraticoccus monumenti</name>
    <dbReference type="NCBI Taxonomy" id="675864"/>
    <lineage>
        <taxon>Bacteria</taxon>
        <taxon>Bacillati</taxon>
        <taxon>Actinomycetota</taxon>
        <taxon>Actinomycetes</taxon>
        <taxon>Propionibacteriales</taxon>
        <taxon>Propionibacteriaceae</taxon>
        <taxon>Auraticoccus</taxon>
    </lineage>
</organism>
<dbReference type="OrthoDB" id="9780518at2"/>
<dbReference type="EMBL" id="LT629688">
    <property type="protein sequence ID" value="SDE26342.1"/>
    <property type="molecule type" value="Genomic_DNA"/>
</dbReference>
<accession>A0A1G7BH81</accession>
<dbReference type="PANTHER" id="PTHR30137:SF6">
    <property type="entry name" value="LUCIFERASE-LIKE MONOOXYGENASE"/>
    <property type="match status" value="1"/>
</dbReference>
<dbReference type="Proteomes" id="UP000198546">
    <property type="component" value="Chromosome i"/>
</dbReference>
<reference evidence="3 4" key="1">
    <citation type="submission" date="2016-10" db="EMBL/GenBank/DDBJ databases">
        <authorList>
            <person name="de Groot N.N."/>
        </authorList>
    </citation>
    <scope>NUCLEOTIDE SEQUENCE [LARGE SCALE GENOMIC DNA]</scope>
    <source>
        <strain evidence="3 4">MON 2.2</strain>
    </source>
</reference>
<gene>
    <name evidence="3" type="ORF">SAMN04489747_2957</name>
</gene>
<dbReference type="NCBIfam" id="TIGR03558">
    <property type="entry name" value="oxido_grp_1"/>
    <property type="match status" value="1"/>
</dbReference>
<dbReference type="SUPFAM" id="SSF51679">
    <property type="entry name" value="Bacterial luciferase-like"/>
    <property type="match status" value="1"/>
</dbReference>
<dbReference type="Pfam" id="PF00296">
    <property type="entry name" value="Bac_luciferase"/>
    <property type="match status" value="1"/>
</dbReference>
<evidence type="ECO:0000313" key="4">
    <source>
        <dbReference type="Proteomes" id="UP000198546"/>
    </source>
</evidence>
<dbReference type="InterPro" id="IPR019949">
    <property type="entry name" value="CmoO-like"/>
</dbReference>
<dbReference type="InterPro" id="IPR011251">
    <property type="entry name" value="Luciferase-like_dom"/>
</dbReference>
<dbReference type="AlphaFoldDB" id="A0A1G7BH81"/>
<dbReference type="PANTHER" id="PTHR30137">
    <property type="entry name" value="LUCIFERASE-LIKE MONOOXYGENASE"/>
    <property type="match status" value="1"/>
</dbReference>
<comment type="similarity">
    <text evidence="1">To bacterial alkanal monooxygenase alpha and beta chains.</text>
</comment>
<name>A0A1G7BH81_9ACTN</name>
<keyword evidence="4" id="KW-1185">Reference proteome</keyword>
<evidence type="ECO:0000256" key="1">
    <source>
        <dbReference type="ARBA" id="ARBA00007789"/>
    </source>
</evidence>
<dbReference type="GO" id="GO:0016705">
    <property type="term" value="F:oxidoreductase activity, acting on paired donors, with incorporation or reduction of molecular oxygen"/>
    <property type="evidence" value="ECO:0007669"/>
    <property type="project" value="InterPro"/>
</dbReference>
<dbReference type="InterPro" id="IPR036661">
    <property type="entry name" value="Luciferase-like_sf"/>
</dbReference>
<evidence type="ECO:0000313" key="3">
    <source>
        <dbReference type="EMBL" id="SDE26342.1"/>
    </source>
</evidence>
<dbReference type="STRING" id="675864.SAMN04489747_2957"/>
<feature type="domain" description="Luciferase-like" evidence="2">
    <location>
        <begin position="1"/>
        <end position="296"/>
    </location>
</feature>
<dbReference type="RefSeq" id="WP_090594607.1">
    <property type="nucleotide sequence ID" value="NZ_LT629688.1"/>
</dbReference>
<protein>
    <submittedName>
        <fullName evidence="3">Luciferase family oxidoreductase, group 1</fullName>
    </submittedName>
</protein>
<proteinExistence type="predicted"/>
<dbReference type="Gene3D" id="3.20.20.30">
    <property type="entry name" value="Luciferase-like domain"/>
    <property type="match status" value="1"/>
</dbReference>